<proteinExistence type="predicted"/>
<sequence length="29" mass="3508">MLLYLCVKKNTRSTYLAVLYLHKTRYGCR</sequence>
<evidence type="ECO:0000313" key="1">
    <source>
        <dbReference type="EMBL" id="DAF51251.1"/>
    </source>
</evidence>
<accession>A0A8S5SKA5</accession>
<dbReference type="EMBL" id="BK032612">
    <property type="protein sequence ID" value="DAF51251.1"/>
    <property type="molecule type" value="Genomic_DNA"/>
</dbReference>
<name>A0A8S5SKA5_9CAUD</name>
<organism evidence="1">
    <name type="scientific">Siphoviridae sp. ctk5O4</name>
    <dbReference type="NCBI Taxonomy" id="2827921"/>
    <lineage>
        <taxon>Viruses</taxon>
        <taxon>Duplodnaviria</taxon>
        <taxon>Heunggongvirae</taxon>
        <taxon>Uroviricota</taxon>
        <taxon>Caudoviricetes</taxon>
    </lineage>
</organism>
<reference evidence="1" key="1">
    <citation type="journal article" date="2021" name="Proc. Natl. Acad. Sci. U.S.A.">
        <title>A Catalog of Tens of Thousands of Viruses from Human Metagenomes Reveals Hidden Associations with Chronic Diseases.</title>
        <authorList>
            <person name="Tisza M.J."/>
            <person name="Buck C.B."/>
        </authorList>
    </citation>
    <scope>NUCLEOTIDE SEQUENCE</scope>
    <source>
        <strain evidence="1">Ctk5O4</strain>
    </source>
</reference>
<protein>
    <submittedName>
        <fullName evidence="1">Uncharacterized protein</fullName>
    </submittedName>
</protein>